<name>A0A328DZ90_9ASTE</name>
<keyword evidence="3" id="KW-1185">Reference proteome</keyword>
<proteinExistence type="predicted"/>
<comment type="caution">
    <text evidence="2">The sequence shown here is derived from an EMBL/GenBank/DDBJ whole genome shotgun (WGS) entry which is preliminary data.</text>
</comment>
<gene>
    <name evidence="2" type="ORF">DM860_005363</name>
</gene>
<dbReference type="Proteomes" id="UP000249390">
    <property type="component" value="Unassembled WGS sequence"/>
</dbReference>
<dbReference type="AlphaFoldDB" id="A0A328DZ90"/>
<evidence type="ECO:0000256" key="1">
    <source>
        <dbReference type="SAM" id="MobiDB-lite"/>
    </source>
</evidence>
<accession>A0A328DZ90</accession>
<sequence length="317" mass="35547">MFQSEFGDEMPWFDFIWLFLLSQYFFPIFPYRERTEGFNFQPVNNSSLPVVSRRIEPHSQLQLYCGQRFPIHKHIYEGPPLLCMLCGKKDVKSTGGDGLRPYRRCGNNGTALLLSSSSLRLLLLPTTTTTLRHRGQVWFFLNQTRIQSLWNTWEQQGSRRMIPSPPTSSARHTAHNSSSQLPPSHFSDFNIRTSFSDSPTGPPKSPLSSSKDKKPGSGIGQDISTVQSASDQTVGEFAVNLCWVQAKVMDEYAGDKGKRVLVRSQNAAVIELFCSILDDRVAAGGGSCLRFVGHLYAYKAAAGKRGRVWGAYQVDRI</sequence>
<feature type="compositionally biased region" description="Polar residues" evidence="1">
    <location>
        <begin position="167"/>
        <end position="182"/>
    </location>
</feature>
<organism evidence="2 3">
    <name type="scientific">Cuscuta australis</name>
    <dbReference type="NCBI Taxonomy" id="267555"/>
    <lineage>
        <taxon>Eukaryota</taxon>
        <taxon>Viridiplantae</taxon>
        <taxon>Streptophyta</taxon>
        <taxon>Embryophyta</taxon>
        <taxon>Tracheophyta</taxon>
        <taxon>Spermatophyta</taxon>
        <taxon>Magnoliopsida</taxon>
        <taxon>eudicotyledons</taxon>
        <taxon>Gunneridae</taxon>
        <taxon>Pentapetalae</taxon>
        <taxon>asterids</taxon>
        <taxon>lamiids</taxon>
        <taxon>Solanales</taxon>
        <taxon>Convolvulaceae</taxon>
        <taxon>Cuscuteae</taxon>
        <taxon>Cuscuta</taxon>
        <taxon>Cuscuta subgen. Grammica</taxon>
        <taxon>Cuscuta sect. Cleistogrammica</taxon>
    </lineage>
</organism>
<dbReference type="EMBL" id="NQVE01000054">
    <property type="protein sequence ID" value="RAL51007.1"/>
    <property type="molecule type" value="Genomic_DNA"/>
</dbReference>
<reference evidence="2 3" key="1">
    <citation type="submission" date="2018-06" db="EMBL/GenBank/DDBJ databases">
        <title>The Genome of Cuscuta australis (Dodder) Provides Insight into the Evolution of Plant Parasitism.</title>
        <authorList>
            <person name="Liu H."/>
        </authorList>
    </citation>
    <scope>NUCLEOTIDE SEQUENCE [LARGE SCALE GENOMIC DNA]</scope>
    <source>
        <strain evidence="3">cv. Yunnan</strain>
        <tissue evidence="2">Vines</tissue>
    </source>
</reference>
<protein>
    <submittedName>
        <fullName evidence="2">Uncharacterized protein</fullName>
    </submittedName>
</protein>
<feature type="region of interest" description="Disordered" evidence="1">
    <location>
        <begin position="155"/>
        <end position="223"/>
    </location>
</feature>
<evidence type="ECO:0000313" key="2">
    <source>
        <dbReference type="EMBL" id="RAL51007.1"/>
    </source>
</evidence>
<evidence type="ECO:0000313" key="3">
    <source>
        <dbReference type="Proteomes" id="UP000249390"/>
    </source>
</evidence>